<sequence>MDTKLCDFCNAPNPTWMVPVAPFNFLGGRSVDEWLACTPCADLVRAGLWNRLLARVIEAWDRQHDTPMNAEMIEIMRTTYKKLKKNVDGPPVRLL</sequence>
<protein>
    <submittedName>
        <fullName evidence="1">Uncharacterized protein</fullName>
    </submittedName>
</protein>
<dbReference type="EMBL" id="MG757153">
    <property type="protein sequence ID" value="AVD99289.1"/>
    <property type="molecule type" value="Genomic_DNA"/>
</dbReference>
<accession>A0A2L1IVS0</accession>
<proteinExistence type="predicted"/>
<organism evidence="1 2">
    <name type="scientific">Streptomyces phage BillNye</name>
    <dbReference type="NCBI Taxonomy" id="2079426"/>
    <lineage>
        <taxon>Viruses</taxon>
        <taxon>Duplodnaviria</taxon>
        <taxon>Heunggongvirae</taxon>
        <taxon>Uroviricota</taxon>
        <taxon>Caudoviricetes</taxon>
        <taxon>Stanwilliamsviridae</taxon>
        <taxon>Loccivirinae</taxon>
        <taxon>Wilnyevirus</taxon>
        <taxon>Wilnyevirus billnye</taxon>
    </lineage>
</organism>
<evidence type="ECO:0000313" key="2">
    <source>
        <dbReference type="Proteomes" id="UP000241925"/>
    </source>
</evidence>
<dbReference type="Proteomes" id="UP000241925">
    <property type="component" value="Segment"/>
</dbReference>
<name>A0A2L1IVS0_9CAUD</name>
<gene>
    <name evidence="1" type="ORF">SEA_BILLNYE_94</name>
</gene>
<evidence type="ECO:0000313" key="1">
    <source>
        <dbReference type="EMBL" id="AVD99289.1"/>
    </source>
</evidence>
<keyword evidence="2" id="KW-1185">Reference proteome</keyword>
<reference evidence="1 2" key="1">
    <citation type="submission" date="2018-01" db="EMBL/GenBank/DDBJ databases">
        <authorList>
            <person name="Grinwald M.F."/>
            <person name="Tasoff P."/>
            <person name="Simpson K.F."/>
            <person name="Vasser A."/>
            <person name="Shaffer C.D."/>
            <person name="Weston-Hafer K.A."/>
            <person name="Russell D.A."/>
            <person name="Pope W.H."/>
            <person name="Jacobs-Sera D."/>
            <person name="Hendrix R.W."/>
            <person name="Hatfull G.F."/>
        </authorList>
    </citation>
    <scope>NUCLEOTIDE SEQUENCE [LARGE SCALE GENOMIC DNA]</scope>
</reference>